<evidence type="ECO:0000256" key="5">
    <source>
        <dbReference type="ARBA" id="ARBA00022729"/>
    </source>
</evidence>
<accession>A0A0E1X2M9</accession>
<dbReference type="HOGENOM" id="CLU_030024_5_2_5"/>
<dbReference type="GO" id="GO:0016810">
    <property type="term" value="F:hydrolase activity, acting on carbon-nitrogen (but not peptide) bonds"/>
    <property type="evidence" value="ECO:0007669"/>
    <property type="project" value="InterPro"/>
</dbReference>
<dbReference type="AlphaFoldDB" id="A0A0E1X2M9"/>
<comment type="function">
    <text evidence="1">Is involved in generating a small heat-stable compound (Nod), an acylated oligomer of N-acetylglucosamine, that stimulates mitosis in various plant protoplasts.</text>
</comment>
<evidence type="ECO:0000256" key="4">
    <source>
        <dbReference type="ARBA" id="ARBA00020071"/>
    </source>
</evidence>
<dbReference type="Pfam" id="PF01522">
    <property type="entry name" value="Polysacc_deac_1"/>
    <property type="match status" value="1"/>
</dbReference>
<dbReference type="Proteomes" id="UP000004659">
    <property type="component" value="Unassembled WGS sequence"/>
</dbReference>
<evidence type="ECO:0000256" key="6">
    <source>
        <dbReference type="ARBA" id="ARBA00032976"/>
    </source>
</evidence>
<feature type="domain" description="NodB homology" evidence="7">
    <location>
        <begin position="66"/>
        <end position="237"/>
    </location>
</feature>
<dbReference type="Gene3D" id="3.20.20.370">
    <property type="entry name" value="Glycoside hydrolase/deacetylase"/>
    <property type="match status" value="1"/>
</dbReference>
<gene>
    <name evidence="8" type="ORF">BALG_00618</name>
</gene>
<protein>
    <recommendedName>
        <fullName evidence="4">Chitooligosaccharide deacetylase</fullName>
    </recommendedName>
    <alternativeName>
        <fullName evidence="6">Nodulation protein B</fullName>
    </alternativeName>
</protein>
<dbReference type="InterPro" id="IPR051398">
    <property type="entry name" value="Polysacch_Deacetylase"/>
</dbReference>
<sequence length="237" mass="26913">MSFMMPVPILLYHQIAPLPAKNIPFRGLLVHPDRFRSQMRWLKRLGYQGLSLRDAMPYIKGEKTGKVAVITFDDGYLNVLENAGPVLAEYGFTATNYFVANQVGGSNVWDQPIGVPKTPCMSVAQLREWADLGHEVGAHTLDHVALSKVPEDEARRQIAQSKTVLEDMLGTQVTNFCYPYGDNTPIHREMVREAGYETATTTVRARARPTDDPFGIPRIYVRRRDLWPKFVVRLRVR</sequence>
<dbReference type="PANTHER" id="PTHR34216">
    <property type="match status" value="1"/>
</dbReference>
<dbReference type="EMBL" id="EQ999546">
    <property type="protein sequence ID" value="EEZ30499.1"/>
    <property type="molecule type" value="Genomic_DNA"/>
</dbReference>
<proteinExistence type="inferred from homology"/>
<comment type="subcellular location">
    <subcellularLocation>
        <location evidence="2">Secreted</location>
    </subcellularLocation>
</comment>
<dbReference type="GO" id="GO:0005576">
    <property type="term" value="C:extracellular region"/>
    <property type="evidence" value="ECO:0007669"/>
    <property type="project" value="UniProtKB-SubCell"/>
</dbReference>
<evidence type="ECO:0000256" key="3">
    <source>
        <dbReference type="ARBA" id="ARBA00010973"/>
    </source>
</evidence>
<dbReference type="PROSITE" id="PS51677">
    <property type="entry name" value="NODB"/>
    <property type="match status" value="1"/>
</dbReference>
<name>A0A0E1X2M9_9HYPH</name>
<dbReference type="GO" id="GO:0005975">
    <property type="term" value="P:carbohydrate metabolic process"/>
    <property type="evidence" value="ECO:0007669"/>
    <property type="project" value="InterPro"/>
</dbReference>
<keyword evidence="5" id="KW-0732">Signal</keyword>
<evidence type="ECO:0000313" key="8">
    <source>
        <dbReference type="EMBL" id="EEZ30499.1"/>
    </source>
</evidence>
<evidence type="ECO:0000256" key="2">
    <source>
        <dbReference type="ARBA" id="ARBA00004613"/>
    </source>
</evidence>
<dbReference type="PANTHER" id="PTHR34216:SF3">
    <property type="entry name" value="POLY-BETA-1,6-N-ACETYL-D-GLUCOSAMINE N-DEACETYLASE"/>
    <property type="match status" value="1"/>
</dbReference>
<organism evidence="8">
    <name type="scientific">Brucella pinnipedialis M292/94/1</name>
    <dbReference type="NCBI Taxonomy" id="520462"/>
    <lineage>
        <taxon>Bacteria</taxon>
        <taxon>Pseudomonadati</taxon>
        <taxon>Pseudomonadota</taxon>
        <taxon>Alphaproteobacteria</taxon>
        <taxon>Hyphomicrobiales</taxon>
        <taxon>Brucellaceae</taxon>
        <taxon>Brucella/Ochrobactrum group</taxon>
        <taxon>Brucella</taxon>
    </lineage>
</organism>
<dbReference type="CDD" id="cd10918">
    <property type="entry name" value="CE4_NodB_like_5s_6s"/>
    <property type="match status" value="1"/>
</dbReference>
<evidence type="ECO:0000259" key="7">
    <source>
        <dbReference type="PROSITE" id="PS51677"/>
    </source>
</evidence>
<dbReference type="InterPro" id="IPR011330">
    <property type="entry name" value="Glyco_hydro/deAcase_b/a-brl"/>
</dbReference>
<dbReference type="InterPro" id="IPR002509">
    <property type="entry name" value="NODB_dom"/>
</dbReference>
<dbReference type="SUPFAM" id="SSF88713">
    <property type="entry name" value="Glycoside hydrolase/deacetylase"/>
    <property type="match status" value="1"/>
</dbReference>
<evidence type="ECO:0000256" key="1">
    <source>
        <dbReference type="ARBA" id="ARBA00003236"/>
    </source>
</evidence>
<comment type="similarity">
    <text evidence="3">Belongs to the polysaccharide deacetylase family.</text>
</comment>
<reference evidence="8" key="1">
    <citation type="submission" date="2009-01" db="EMBL/GenBank/DDBJ databases">
        <title>The Genome Sequence of Brucella pinnipedialis M292/94/1.</title>
        <authorList>
            <consortium name="The Broad Institute Genome Sequencing Platform"/>
            <person name="Ward D."/>
            <person name="Young S.K."/>
            <person name="Kodira C.D."/>
            <person name="Zeng Q."/>
            <person name="Koehrsen M."/>
            <person name="Alvarado L."/>
            <person name="Berlin A."/>
            <person name="Borenstein D."/>
            <person name="Chen Z."/>
            <person name="Engels R."/>
            <person name="Freedman E."/>
            <person name="Gellesch M."/>
            <person name="Goldberg J."/>
            <person name="Griggs A."/>
            <person name="Gujja S."/>
            <person name="Heiman D."/>
            <person name="Hepburn T."/>
            <person name="Howarth C."/>
            <person name="Jen D."/>
            <person name="Larson L."/>
            <person name="Lewis B."/>
            <person name="Mehta T."/>
            <person name="Park D."/>
            <person name="Pearson M."/>
            <person name="Roberts A."/>
            <person name="Saif S."/>
            <person name="Shea T."/>
            <person name="Shenoy N."/>
            <person name="Sisk P."/>
            <person name="Stolte C."/>
            <person name="Sykes S."/>
            <person name="Walk T."/>
            <person name="White J."/>
            <person name="Yandava C."/>
            <person name="Whatmore A.M."/>
            <person name="Perrett L.L."/>
            <person name="O'Callaghan D."/>
            <person name="Nusbaum C."/>
            <person name="Galagan J."/>
            <person name="Birren B."/>
        </authorList>
    </citation>
    <scope>NUCLEOTIDE SEQUENCE [LARGE SCALE GENOMIC DNA]</scope>
    <source>
        <strain evidence="8">M292/94/1</strain>
    </source>
</reference>